<feature type="compositionally biased region" description="Basic and acidic residues" evidence="1">
    <location>
        <begin position="615"/>
        <end position="633"/>
    </location>
</feature>
<evidence type="ECO:0000313" key="3">
    <source>
        <dbReference type="Proteomes" id="UP000006906"/>
    </source>
</evidence>
<evidence type="ECO:0000313" key="2">
    <source>
        <dbReference type="EMBL" id="PNW74080.1"/>
    </source>
</evidence>
<sequence>MLAEDGTGVFPSITVCDKASPSGVATIDLSSVLDSDLNEQQWREAEADYCSRLLDGQAEAMSLREVAVAFGRLVCLNRCWGQLCDAAKQASAPKAGGPSAEQGAHTFDGSAPPVPAVIDAAVLRQQLLQALQRPAFNDCELLGWLGRVVPWNEAAARRLAHRPAAKAAAAAAAAAAAPEQLQVLQQPTPLPYAVFEASSYGTEQHIQGTPAQQAQPTQHFLDMLRKVTTGDPRPAGGRASALEDGAAAQPVVPTTPAANGGTGQQQTAATTSNCADDGAAAIAAGAVHTVPAAAVRPEPPLPVPLTTVSAGSGEAGAEAAEHDVPAQQQRSHERRMSATPCFVTPAGVGSRTSRSRSRSPSRLPSRSRSPPLSRSLSARRSPQRSRSSSHPLSLPGSEWEQAAHARSPTATGKGTGDGKGGAERAGGAAPVAGAMPAAAPAAGSRLEAMAKGFVATEDTALEREQPLPAAPPQELGLPRRAARIRIEWPQDPRAAVRMLPSQTTAAAHSAAVASCPVAAPAAAGPAIAGDAAGQTAAVKAAAAKVPPQTQALSGAGGQAQLSRQSSELSEGELPRIDRARRSSGQLAEDNAAPSTRLAAEEPLRNRWPSSRHHHSPADRGRGRSPARGRDRSRSRSNQRRSRSPSRYQQWQSRSWTPPRGAALQEVQSEQLAWARQLHEWLLRQPGHTATILQVLSAGLGVPSRVLEVTRRKACLFWDDHPQLWECRRHKHTFRPSELRALMPCGAGTGGTGPAGGRQQPAGGGESSAPGSEQELARVEARYVRELHAFLLSHPQGIAVRDLPSYNMDVPRGVLRNRKMSALLKYYQSLGILRINSNQRPGVLELLTVWAVPGRQAEAALVELFERLTSPGGRQRQGGGGSGGR</sequence>
<feature type="region of interest" description="Disordered" evidence="1">
    <location>
        <begin position="745"/>
        <end position="774"/>
    </location>
</feature>
<proteinExistence type="predicted"/>
<dbReference type="Proteomes" id="UP000006906">
    <property type="component" value="Chromosome 13"/>
</dbReference>
<feature type="compositionally biased region" description="Low complexity" evidence="1">
    <location>
        <begin position="360"/>
        <end position="397"/>
    </location>
</feature>
<accession>A0A2K3D0L5</accession>
<dbReference type="InParanoid" id="A0A2K3D0L5"/>
<dbReference type="EMBL" id="CM008974">
    <property type="protein sequence ID" value="PNW74080.1"/>
    <property type="molecule type" value="Genomic_DNA"/>
</dbReference>
<evidence type="ECO:0000256" key="1">
    <source>
        <dbReference type="SAM" id="MobiDB-lite"/>
    </source>
</evidence>
<feature type="compositionally biased region" description="Basic and acidic residues" evidence="1">
    <location>
        <begin position="319"/>
        <end position="336"/>
    </location>
</feature>
<keyword evidence="3" id="KW-1185">Reference proteome</keyword>
<feature type="region of interest" description="Disordered" evidence="1">
    <location>
        <begin position="295"/>
        <end position="428"/>
    </location>
</feature>
<dbReference type="AlphaFoldDB" id="A0A2K3D0L5"/>
<name>A0A2K3D0L5_CHLRE</name>
<dbReference type="Gramene" id="PNW74080">
    <property type="protein sequence ID" value="PNW74080"/>
    <property type="gene ID" value="CHLRE_13g584600v5"/>
</dbReference>
<organism evidence="2 3">
    <name type="scientific">Chlamydomonas reinhardtii</name>
    <name type="common">Chlamydomonas smithii</name>
    <dbReference type="NCBI Taxonomy" id="3055"/>
    <lineage>
        <taxon>Eukaryota</taxon>
        <taxon>Viridiplantae</taxon>
        <taxon>Chlorophyta</taxon>
        <taxon>core chlorophytes</taxon>
        <taxon>Chlorophyceae</taxon>
        <taxon>CS clade</taxon>
        <taxon>Chlamydomonadales</taxon>
        <taxon>Chlamydomonadaceae</taxon>
        <taxon>Chlamydomonas</taxon>
    </lineage>
</organism>
<protein>
    <submittedName>
        <fullName evidence="2">Uncharacterized protein</fullName>
    </submittedName>
</protein>
<feature type="compositionally biased region" description="Low complexity" evidence="1">
    <location>
        <begin position="644"/>
        <end position="654"/>
    </location>
</feature>
<gene>
    <name evidence="2" type="ORF">CHLRE_13g584600v5</name>
</gene>
<feature type="compositionally biased region" description="Low complexity" evidence="1">
    <location>
        <begin position="304"/>
        <end position="318"/>
    </location>
</feature>
<feature type="compositionally biased region" description="Basic residues" evidence="1">
    <location>
        <begin position="634"/>
        <end position="643"/>
    </location>
</feature>
<dbReference type="OrthoDB" id="551199at2759"/>
<feature type="compositionally biased region" description="Low complexity" evidence="1">
    <location>
        <begin position="246"/>
        <end position="272"/>
    </location>
</feature>
<feature type="compositionally biased region" description="Gly residues" evidence="1">
    <location>
        <begin position="746"/>
        <end position="765"/>
    </location>
</feature>
<dbReference type="PANTHER" id="PTHR23184:SF10">
    <property type="entry name" value="ARGININE RICH PROTEIN (AFU_ORTHOLOGUE AFUA_1G12120)-RELATED"/>
    <property type="match status" value="1"/>
</dbReference>
<dbReference type="PANTHER" id="PTHR23184">
    <property type="entry name" value="TETRATRICOPEPTIDE REPEAT PROTEIN 14"/>
    <property type="match status" value="1"/>
</dbReference>
<feature type="compositionally biased region" description="Polar residues" evidence="1">
    <location>
        <begin position="559"/>
        <end position="568"/>
    </location>
</feature>
<feature type="region of interest" description="Disordered" evidence="1">
    <location>
        <begin position="227"/>
        <end position="272"/>
    </location>
</feature>
<feature type="region of interest" description="Disordered" evidence="1">
    <location>
        <begin position="549"/>
        <end position="661"/>
    </location>
</feature>
<dbReference type="GeneID" id="66056031"/>
<dbReference type="KEGG" id="cre:CHLRE_13g584600v5"/>
<dbReference type="InterPro" id="IPR039190">
    <property type="entry name" value="TTC14"/>
</dbReference>
<dbReference type="RefSeq" id="XP_042917611.1">
    <property type="nucleotide sequence ID" value="XM_043069636.1"/>
</dbReference>
<reference evidence="2 3" key="1">
    <citation type="journal article" date="2007" name="Science">
        <title>The Chlamydomonas genome reveals the evolution of key animal and plant functions.</title>
        <authorList>
            <person name="Merchant S.S."/>
            <person name="Prochnik S.E."/>
            <person name="Vallon O."/>
            <person name="Harris E.H."/>
            <person name="Karpowicz S.J."/>
            <person name="Witman G.B."/>
            <person name="Terry A."/>
            <person name="Salamov A."/>
            <person name="Fritz-Laylin L.K."/>
            <person name="Marechal-Drouard L."/>
            <person name="Marshall W.F."/>
            <person name="Qu L.H."/>
            <person name="Nelson D.R."/>
            <person name="Sanderfoot A.A."/>
            <person name="Spalding M.H."/>
            <person name="Kapitonov V.V."/>
            <person name="Ren Q."/>
            <person name="Ferris P."/>
            <person name="Lindquist E."/>
            <person name="Shapiro H."/>
            <person name="Lucas S.M."/>
            <person name="Grimwood J."/>
            <person name="Schmutz J."/>
            <person name="Cardol P."/>
            <person name="Cerutti H."/>
            <person name="Chanfreau G."/>
            <person name="Chen C.L."/>
            <person name="Cognat V."/>
            <person name="Croft M.T."/>
            <person name="Dent R."/>
            <person name="Dutcher S."/>
            <person name="Fernandez E."/>
            <person name="Fukuzawa H."/>
            <person name="Gonzalez-Ballester D."/>
            <person name="Gonzalez-Halphen D."/>
            <person name="Hallmann A."/>
            <person name="Hanikenne M."/>
            <person name="Hippler M."/>
            <person name="Inwood W."/>
            <person name="Jabbari K."/>
            <person name="Kalanon M."/>
            <person name="Kuras R."/>
            <person name="Lefebvre P.A."/>
            <person name="Lemaire S.D."/>
            <person name="Lobanov A.V."/>
            <person name="Lohr M."/>
            <person name="Manuell A."/>
            <person name="Meier I."/>
            <person name="Mets L."/>
            <person name="Mittag M."/>
            <person name="Mittelmeier T."/>
            <person name="Moroney J.V."/>
            <person name="Moseley J."/>
            <person name="Napoli C."/>
            <person name="Nedelcu A.M."/>
            <person name="Niyogi K."/>
            <person name="Novoselov S.V."/>
            <person name="Paulsen I.T."/>
            <person name="Pazour G."/>
            <person name="Purton S."/>
            <person name="Ral J.P."/>
            <person name="Riano-Pachon D.M."/>
            <person name="Riekhof W."/>
            <person name="Rymarquis L."/>
            <person name="Schroda M."/>
            <person name="Stern D."/>
            <person name="Umen J."/>
            <person name="Willows R."/>
            <person name="Wilson N."/>
            <person name="Zimmer S.L."/>
            <person name="Allmer J."/>
            <person name="Balk J."/>
            <person name="Bisova K."/>
            <person name="Chen C.J."/>
            <person name="Elias M."/>
            <person name="Gendler K."/>
            <person name="Hauser C."/>
            <person name="Lamb M.R."/>
            <person name="Ledford H."/>
            <person name="Long J.C."/>
            <person name="Minagawa J."/>
            <person name="Page M.D."/>
            <person name="Pan J."/>
            <person name="Pootakham W."/>
            <person name="Roje S."/>
            <person name="Rose A."/>
            <person name="Stahlberg E."/>
            <person name="Terauchi A.M."/>
            <person name="Yang P."/>
            <person name="Ball S."/>
            <person name="Bowler C."/>
            <person name="Dieckmann C.L."/>
            <person name="Gladyshev V.N."/>
            <person name="Green P."/>
            <person name="Jorgensen R."/>
            <person name="Mayfield S."/>
            <person name="Mueller-Roeber B."/>
            <person name="Rajamani S."/>
            <person name="Sayre R.T."/>
            <person name="Brokstein P."/>
            <person name="Dubchak I."/>
            <person name="Goodstein D."/>
            <person name="Hornick L."/>
            <person name="Huang Y.W."/>
            <person name="Jhaveri J."/>
            <person name="Luo Y."/>
            <person name="Martinez D."/>
            <person name="Ngau W.C."/>
            <person name="Otillar B."/>
            <person name="Poliakov A."/>
            <person name="Porter A."/>
            <person name="Szajkowski L."/>
            <person name="Werner G."/>
            <person name="Zhou K."/>
            <person name="Grigoriev I.V."/>
            <person name="Rokhsar D.S."/>
            <person name="Grossman A.R."/>
        </authorList>
    </citation>
    <scope>NUCLEOTIDE SEQUENCE [LARGE SCALE GENOMIC DNA]</scope>
    <source>
        <strain evidence="3">CC-503</strain>
    </source>
</reference>